<dbReference type="AlphaFoldDB" id="A0A9W8AUF5"/>
<dbReference type="Proteomes" id="UP001150925">
    <property type="component" value="Unassembled WGS sequence"/>
</dbReference>
<evidence type="ECO:0000313" key="2">
    <source>
        <dbReference type="Proteomes" id="UP001150925"/>
    </source>
</evidence>
<keyword evidence="2" id="KW-1185">Reference proteome</keyword>
<organism evidence="1 2">
    <name type="scientific">Dispira parvispora</name>
    <dbReference type="NCBI Taxonomy" id="1520584"/>
    <lineage>
        <taxon>Eukaryota</taxon>
        <taxon>Fungi</taxon>
        <taxon>Fungi incertae sedis</taxon>
        <taxon>Zoopagomycota</taxon>
        <taxon>Kickxellomycotina</taxon>
        <taxon>Dimargaritomycetes</taxon>
        <taxon>Dimargaritales</taxon>
        <taxon>Dimargaritaceae</taxon>
        <taxon>Dispira</taxon>
    </lineage>
</organism>
<dbReference type="EMBL" id="JANBPY010000057">
    <property type="protein sequence ID" value="KAJ1969459.1"/>
    <property type="molecule type" value="Genomic_DNA"/>
</dbReference>
<protein>
    <submittedName>
        <fullName evidence="1">Uncharacterized protein</fullName>
    </submittedName>
</protein>
<name>A0A9W8AUF5_9FUNG</name>
<comment type="caution">
    <text evidence="1">The sequence shown here is derived from an EMBL/GenBank/DDBJ whole genome shotgun (WGS) entry which is preliminary data.</text>
</comment>
<gene>
    <name evidence="1" type="ORF">IWQ62_000612</name>
</gene>
<sequence>MVGIRHDSNGVAISNALKKKLELGLSILLMYCKKDDPNTYYELIWELNDSKYSAEILMAYFTRVYHYAAIQPFTPGRNSKESEDAIIKALKSARANICSRGSPGDGKIILYTLQGLPTGPM</sequence>
<reference evidence="1" key="1">
    <citation type="submission" date="2022-07" db="EMBL/GenBank/DDBJ databases">
        <title>Phylogenomic reconstructions and comparative analyses of Kickxellomycotina fungi.</title>
        <authorList>
            <person name="Reynolds N.K."/>
            <person name="Stajich J.E."/>
            <person name="Barry K."/>
            <person name="Grigoriev I.V."/>
            <person name="Crous P."/>
            <person name="Smith M.E."/>
        </authorList>
    </citation>
    <scope>NUCLEOTIDE SEQUENCE</scope>
    <source>
        <strain evidence="1">RSA 1196</strain>
    </source>
</reference>
<accession>A0A9W8AUF5</accession>
<proteinExistence type="predicted"/>
<evidence type="ECO:0000313" key="1">
    <source>
        <dbReference type="EMBL" id="KAJ1969459.1"/>
    </source>
</evidence>